<dbReference type="GO" id="GO:0030288">
    <property type="term" value="C:outer membrane-bounded periplasmic space"/>
    <property type="evidence" value="ECO:0007669"/>
    <property type="project" value="TreeGrafter"/>
</dbReference>
<dbReference type="SMART" id="SM00245">
    <property type="entry name" value="TSPc"/>
    <property type="match status" value="1"/>
</dbReference>
<evidence type="ECO:0000256" key="3">
    <source>
        <dbReference type="ARBA" id="ARBA00022801"/>
    </source>
</evidence>
<dbReference type="SUPFAM" id="SSF52096">
    <property type="entry name" value="ClpP/crotonase"/>
    <property type="match status" value="1"/>
</dbReference>
<evidence type="ECO:0000313" key="9">
    <source>
        <dbReference type="EMBL" id="PVY38783.1"/>
    </source>
</evidence>
<dbReference type="Gene3D" id="3.90.226.10">
    <property type="entry name" value="2-enoyl-CoA Hydratase, Chain A, domain 1"/>
    <property type="match status" value="1"/>
</dbReference>
<name>A0A2U1AQS9_9BACT</name>
<dbReference type="GO" id="GO:0004175">
    <property type="term" value="F:endopeptidase activity"/>
    <property type="evidence" value="ECO:0007669"/>
    <property type="project" value="TreeGrafter"/>
</dbReference>
<dbReference type="InterPro" id="IPR040573">
    <property type="entry name" value="TSP_N"/>
</dbReference>
<dbReference type="GO" id="GO:0006508">
    <property type="term" value="P:proteolysis"/>
    <property type="evidence" value="ECO:0007669"/>
    <property type="project" value="UniProtKB-KW"/>
</dbReference>
<comment type="similarity">
    <text evidence="1 5">Belongs to the peptidase S41A family.</text>
</comment>
<evidence type="ECO:0000256" key="7">
    <source>
        <dbReference type="SAM" id="SignalP"/>
    </source>
</evidence>
<dbReference type="InterPro" id="IPR005151">
    <property type="entry name" value="Tail-specific_protease"/>
</dbReference>
<dbReference type="Pfam" id="PF11818">
    <property type="entry name" value="DUF3340"/>
    <property type="match status" value="1"/>
</dbReference>
<keyword evidence="2 5" id="KW-0645">Protease</keyword>
<dbReference type="OrthoDB" id="9812068at2"/>
<comment type="caution">
    <text evidence="9">The sequence shown here is derived from an EMBL/GenBank/DDBJ whole genome shotgun (WGS) entry which is preliminary data.</text>
</comment>
<dbReference type="CDD" id="cd06782">
    <property type="entry name" value="cpPDZ_CPP-like"/>
    <property type="match status" value="1"/>
</dbReference>
<protein>
    <submittedName>
        <fullName evidence="9">Carboxyl-terminal processing protease</fullName>
    </submittedName>
</protein>
<dbReference type="GO" id="GO:0008236">
    <property type="term" value="F:serine-type peptidase activity"/>
    <property type="evidence" value="ECO:0007669"/>
    <property type="project" value="UniProtKB-KW"/>
</dbReference>
<dbReference type="InterPro" id="IPR020992">
    <property type="entry name" value="Tail_Prtase_C"/>
</dbReference>
<feature type="compositionally biased region" description="Basic and acidic residues" evidence="6">
    <location>
        <begin position="661"/>
        <end position="683"/>
    </location>
</feature>
<dbReference type="InterPro" id="IPR036034">
    <property type="entry name" value="PDZ_sf"/>
</dbReference>
<evidence type="ECO:0000256" key="1">
    <source>
        <dbReference type="ARBA" id="ARBA00009179"/>
    </source>
</evidence>
<dbReference type="RefSeq" id="WP_116884898.1">
    <property type="nucleotide sequence ID" value="NZ_CABMMC010000132.1"/>
</dbReference>
<dbReference type="InterPro" id="IPR001478">
    <property type="entry name" value="PDZ"/>
</dbReference>
<dbReference type="SUPFAM" id="SSF50156">
    <property type="entry name" value="PDZ domain-like"/>
    <property type="match status" value="1"/>
</dbReference>
<dbReference type="Proteomes" id="UP000245959">
    <property type="component" value="Unassembled WGS sequence"/>
</dbReference>
<dbReference type="PANTHER" id="PTHR32060:SF22">
    <property type="entry name" value="CARBOXYL-TERMINAL-PROCESSING PEPTIDASE 3, CHLOROPLASTIC"/>
    <property type="match status" value="1"/>
</dbReference>
<dbReference type="SMART" id="SM00228">
    <property type="entry name" value="PDZ"/>
    <property type="match status" value="1"/>
</dbReference>
<dbReference type="NCBIfam" id="TIGR00225">
    <property type="entry name" value="prc"/>
    <property type="match status" value="1"/>
</dbReference>
<proteinExistence type="inferred from homology"/>
<dbReference type="Pfam" id="PF17804">
    <property type="entry name" value="TSP_NTD"/>
    <property type="match status" value="1"/>
</dbReference>
<dbReference type="CDD" id="cd07560">
    <property type="entry name" value="Peptidase_S41_CPP"/>
    <property type="match status" value="1"/>
</dbReference>
<dbReference type="GO" id="GO:0007165">
    <property type="term" value="P:signal transduction"/>
    <property type="evidence" value="ECO:0007669"/>
    <property type="project" value="TreeGrafter"/>
</dbReference>
<evidence type="ECO:0000256" key="4">
    <source>
        <dbReference type="ARBA" id="ARBA00022825"/>
    </source>
</evidence>
<keyword evidence="7" id="KW-0732">Signal</keyword>
<dbReference type="InterPro" id="IPR004447">
    <property type="entry name" value="Peptidase_S41A"/>
</dbReference>
<feature type="chain" id="PRO_5015401888" evidence="7">
    <location>
        <begin position="25"/>
        <end position="697"/>
    </location>
</feature>
<dbReference type="Pfam" id="PF03572">
    <property type="entry name" value="Peptidase_S41"/>
    <property type="match status" value="1"/>
</dbReference>
<reference evidence="9 10" key="1">
    <citation type="submission" date="2018-04" db="EMBL/GenBank/DDBJ databases">
        <title>Genomic Encyclopedia of Type Strains, Phase IV (KMG-IV): sequencing the most valuable type-strain genomes for metagenomic binning, comparative biology and taxonomic classification.</title>
        <authorList>
            <person name="Goeker M."/>
        </authorList>
    </citation>
    <scope>NUCLEOTIDE SEQUENCE [LARGE SCALE GENOMIC DNA]</scope>
    <source>
        <strain evidence="9 10">DSM 14823</strain>
    </source>
</reference>
<dbReference type="PANTHER" id="PTHR32060">
    <property type="entry name" value="TAIL-SPECIFIC PROTEASE"/>
    <property type="match status" value="1"/>
</dbReference>
<feature type="region of interest" description="Disordered" evidence="6">
    <location>
        <begin position="661"/>
        <end position="684"/>
    </location>
</feature>
<dbReference type="EMBL" id="QEKH01000024">
    <property type="protein sequence ID" value="PVY38783.1"/>
    <property type="molecule type" value="Genomic_DNA"/>
</dbReference>
<dbReference type="GeneID" id="78296187"/>
<sequence>MRRFILHKILPSALLLGMVFPLLAAAPQEYSDRQLKLIAQMTAQLLSRNHYRQQQLDEKVSSQLFDEYFKMLDPNKIYFTEEDVKTFEPVRNTLGAALLRGDSSFAFRVYELYKTRNNEFKAFAEAQLKKPFDFTKDESFVTDRRDLPRAANREELEKLWYLRLKNDVLAYRLFNRALDDAARKKKKEDKDETAKIAKIWEAKTPEEKVLNRLRDINNDIMQREKVDILGLYLNALAQVYGPHSNYLPPQLEEDQEISMKLSLTGIGATLTSDDGYIKIVAIVPGGPAALDGRLKVEDRIVAVTQENGEVTDVVDMPVSKAVKYIRGPENTKVTLTVLPGEKGRNGVPENITLTRAKVALVDSEAKGEVKEVKRADGKAVRVGVITLPSFYRDYEAEFRGDSKAKKCTDDVARILEDFSKRKVESVVMDLRRNGGGSLPEAISLTGLFIPTGPVVQIRSGDREVHLESDNDPRLAYDGPLVVLTSKLSASASEIFAAAMRDSERAILVGDSRTFGKGTVLNVMQLDRFLKFIGENFEAGSAIYETAMFYRIAGGSVQQLGITPDIQLPSLTEELEIGEMFMDNHLPWDTIKPVEFRKFKPEHIAKVPALAEASEKRIAASQEYQSLIRKIELFRKYKDKKEVSLNEEKRWKEYQDEKQVQEEADRLYRENSGTKEKDEKKQFDPELNEAVNIAADLV</sequence>
<dbReference type="Pfam" id="PF00595">
    <property type="entry name" value="PDZ"/>
    <property type="match status" value="1"/>
</dbReference>
<organism evidence="9 10">
    <name type="scientific">Victivallis vadensis</name>
    <dbReference type="NCBI Taxonomy" id="172901"/>
    <lineage>
        <taxon>Bacteria</taxon>
        <taxon>Pseudomonadati</taxon>
        <taxon>Lentisphaerota</taxon>
        <taxon>Lentisphaeria</taxon>
        <taxon>Victivallales</taxon>
        <taxon>Victivallaceae</taxon>
        <taxon>Victivallis</taxon>
    </lineage>
</organism>
<evidence type="ECO:0000313" key="10">
    <source>
        <dbReference type="Proteomes" id="UP000245959"/>
    </source>
</evidence>
<dbReference type="PROSITE" id="PS50106">
    <property type="entry name" value="PDZ"/>
    <property type="match status" value="1"/>
</dbReference>
<dbReference type="Gene3D" id="2.30.42.10">
    <property type="match status" value="1"/>
</dbReference>
<feature type="signal peptide" evidence="7">
    <location>
        <begin position="1"/>
        <end position="24"/>
    </location>
</feature>
<keyword evidence="4 5" id="KW-0720">Serine protease</keyword>
<feature type="domain" description="PDZ" evidence="8">
    <location>
        <begin position="256"/>
        <end position="326"/>
    </location>
</feature>
<accession>A0A2U1AQS9</accession>
<evidence type="ECO:0000256" key="6">
    <source>
        <dbReference type="SAM" id="MobiDB-lite"/>
    </source>
</evidence>
<dbReference type="AlphaFoldDB" id="A0A2U1AQS9"/>
<keyword evidence="3 5" id="KW-0378">Hydrolase</keyword>
<dbReference type="InterPro" id="IPR029045">
    <property type="entry name" value="ClpP/crotonase-like_dom_sf"/>
</dbReference>
<gene>
    <name evidence="9" type="ORF">C8D82_12419</name>
</gene>
<evidence type="ECO:0000256" key="2">
    <source>
        <dbReference type="ARBA" id="ARBA00022670"/>
    </source>
</evidence>
<keyword evidence="10" id="KW-1185">Reference proteome</keyword>
<evidence type="ECO:0000259" key="8">
    <source>
        <dbReference type="PROSITE" id="PS50106"/>
    </source>
</evidence>
<dbReference type="FunFam" id="3.90.226.10:FF:000090">
    <property type="entry name" value="Tail-specific protease"/>
    <property type="match status" value="1"/>
</dbReference>
<evidence type="ECO:0000256" key="5">
    <source>
        <dbReference type="RuleBase" id="RU004404"/>
    </source>
</evidence>